<organism evidence="1 2">
    <name type="scientific">Gymnopus androsaceus JB14</name>
    <dbReference type="NCBI Taxonomy" id="1447944"/>
    <lineage>
        <taxon>Eukaryota</taxon>
        <taxon>Fungi</taxon>
        <taxon>Dikarya</taxon>
        <taxon>Basidiomycota</taxon>
        <taxon>Agaricomycotina</taxon>
        <taxon>Agaricomycetes</taxon>
        <taxon>Agaricomycetidae</taxon>
        <taxon>Agaricales</taxon>
        <taxon>Marasmiineae</taxon>
        <taxon>Omphalotaceae</taxon>
        <taxon>Gymnopus</taxon>
    </lineage>
</organism>
<keyword evidence="2" id="KW-1185">Reference proteome</keyword>
<evidence type="ECO:0000313" key="1">
    <source>
        <dbReference type="EMBL" id="KAE9390952.1"/>
    </source>
</evidence>
<dbReference type="OrthoDB" id="3021788at2759"/>
<dbReference type="Proteomes" id="UP000799118">
    <property type="component" value="Unassembled WGS sequence"/>
</dbReference>
<proteinExistence type="predicted"/>
<protein>
    <submittedName>
        <fullName evidence="1">Uncharacterized protein</fullName>
    </submittedName>
</protein>
<evidence type="ECO:0000313" key="2">
    <source>
        <dbReference type="Proteomes" id="UP000799118"/>
    </source>
</evidence>
<reference evidence="1" key="1">
    <citation type="journal article" date="2019" name="Environ. Microbiol.">
        <title>Fungal ecological strategies reflected in gene transcription - a case study of two litter decomposers.</title>
        <authorList>
            <person name="Barbi F."/>
            <person name="Kohler A."/>
            <person name="Barry K."/>
            <person name="Baskaran P."/>
            <person name="Daum C."/>
            <person name="Fauchery L."/>
            <person name="Ihrmark K."/>
            <person name="Kuo A."/>
            <person name="LaButti K."/>
            <person name="Lipzen A."/>
            <person name="Morin E."/>
            <person name="Grigoriev I.V."/>
            <person name="Henrissat B."/>
            <person name="Lindahl B."/>
            <person name="Martin F."/>
        </authorList>
    </citation>
    <scope>NUCLEOTIDE SEQUENCE</scope>
    <source>
        <strain evidence="1">JB14</strain>
    </source>
</reference>
<sequence>FHPSMPPKDINYARPSVSTWATQLVGKHVEKSMRDLTHDPPVPDSLSAQVPVRLAAAANDRSKAKGIRVVTKEDLMSFRFSDRAKLFKARAPLVWYLTECMAAPKKNGELIVRKRRNPSIIQTSAIASFVLCRNQYANGYMAIQRGIWHIAFFVLGCSFDRRIR</sequence>
<gene>
    <name evidence="1" type="ORF">BT96DRAFT_832722</name>
</gene>
<accession>A0A6A4GYI5</accession>
<name>A0A6A4GYI5_9AGAR</name>
<dbReference type="EMBL" id="ML769640">
    <property type="protein sequence ID" value="KAE9390952.1"/>
    <property type="molecule type" value="Genomic_DNA"/>
</dbReference>
<dbReference type="AlphaFoldDB" id="A0A6A4GYI5"/>
<feature type="non-terminal residue" evidence="1">
    <location>
        <position position="1"/>
    </location>
</feature>